<evidence type="ECO:0000313" key="14">
    <source>
        <dbReference type="Proteomes" id="UP000295515"/>
    </source>
</evidence>
<evidence type="ECO:0000256" key="9">
    <source>
        <dbReference type="PIRSR" id="PIRSR000102-3"/>
    </source>
</evidence>
<dbReference type="PANTHER" id="PTHR43128:SF16">
    <property type="entry name" value="L-LACTATE DEHYDROGENASE"/>
    <property type="match status" value="1"/>
</dbReference>
<evidence type="ECO:0000259" key="11">
    <source>
        <dbReference type="Pfam" id="PF00056"/>
    </source>
</evidence>
<dbReference type="Gene3D" id="3.90.110.10">
    <property type="entry name" value="Lactate dehydrogenase/glycoside hydrolase, family 4, C-terminal"/>
    <property type="match status" value="1"/>
</dbReference>
<dbReference type="InterPro" id="IPR036291">
    <property type="entry name" value="NAD(P)-bd_dom_sf"/>
</dbReference>
<dbReference type="NCBIfam" id="TIGR01771">
    <property type="entry name" value="L-LDH-NAD"/>
    <property type="match status" value="1"/>
</dbReference>
<feature type="binding site" evidence="7">
    <location>
        <position position="41"/>
    </location>
    <ligand>
        <name>NAD(+)</name>
        <dbReference type="ChEBI" id="CHEBI:57540"/>
    </ligand>
</feature>
<evidence type="ECO:0000256" key="8">
    <source>
        <dbReference type="PIRSR" id="PIRSR000102-1"/>
    </source>
</evidence>
<dbReference type="FunFam" id="3.40.50.720:FF:000018">
    <property type="entry name" value="Malate dehydrogenase"/>
    <property type="match status" value="1"/>
</dbReference>
<comment type="function">
    <text evidence="7">Catalyzes the conversion of lactate to pyruvate.</text>
</comment>
<comment type="caution">
    <text evidence="7">Lacks conserved residue(s) required for the propagation of feature annotation.</text>
</comment>
<feature type="domain" description="Lactate/malate dehydrogenase N-terminal" evidence="11">
    <location>
        <begin position="6"/>
        <end position="144"/>
    </location>
</feature>
<dbReference type="InterPro" id="IPR001557">
    <property type="entry name" value="L-lactate/malate_DH"/>
</dbReference>
<dbReference type="EC" id="1.1.1.27" evidence="3 7"/>
<comment type="subunit">
    <text evidence="7">Homotetramer.</text>
</comment>
<dbReference type="SUPFAM" id="SSF56327">
    <property type="entry name" value="LDH C-terminal domain-like"/>
    <property type="match status" value="1"/>
</dbReference>
<feature type="binding site" evidence="7">
    <location>
        <position position="84"/>
    </location>
    <ligand>
        <name>substrate</name>
    </ligand>
</feature>
<dbReference type="NCBIfam" id="NF000824">
    <property type="entry name" value="PRK00066.1"/>
    <property type="match status" value="1"/>
</dbReference>
<feature type="binding site" evidence="9">
    <location>
        <begin position="11"/>
        <end position="16"/>
    </location>
    <ligand>
        <name>NAD(+)</name>
        <dbReference type="ChEBI" id="CHEBI:57540"/>
    </ligand>
</feature>
<dbReference type="CDD" id="cd05291">
    <property type="entry name" value="HicDH_like"/>
    <property type="match status" value="1"/>
</dbReference>
<keyword evidence="4 7" id="KW-0560">Oxidoreductase</keyword>
<feature type="binding site" evidence="9">
    <location>
        <position position="97"/>
    </location>
    <ligand>
        <name>NAD(+)</name>
        <dbReference type="ChEBI" id="CHEBI:57540"/>
    </ligand>
</feature>
<feature type="binding site" evidence="7">
    <location>
        <position position="230"/>
    </location>
    <ligand>
        <name>substrate</name>
    </ligand>
</feature>
<dbReference type="PANTHER" id="PTHR43128">
    <property type="entry name" value="L-2-HYDROXYCARBOXYLATE DEHYDROGENASE (NAD(P)(+))"/>
    <property type="match status" value="1"/>
</dbReference>
<dbReference type="Proteomes" id="UP000295515">
    <property type="component" value="Unassembled WGS sequence"/>
</dbReference>
<keyword evidence="10" id="KW-0472">Membrane</keyword>
<feature type="binding site" evidence="7">
    <location>
        <position position="145"/>
    </location>
    <ligand>
        <name>NAD(+)</name>
        <dbReference type="ChEBI" id="CHEBI:57540"/>
    </ligand>
</feature>
<comment type="similarity">
    <text evidence="2 7">Belongs to the LDH/MDH superfamily. LDH family.</text>
</comment>
<dbReference type="PRINTS" id="PR00086">
    <property type="entry name" value="LLDHDRGNASE"/>
</dbReference>
<dbReference type="GO" id="GO:0006096">
    <property type="term" value="P:glycolytic process"/>
    <property type="evidence" value="ECO:0007669"/>
    <property type="project" value="UniProtKB-UniRule"/>
</dbReference>
<keyword evidence="10" id="KW-1133">Transmembrane helix</keyword>
<dbReference type="InterPro" id="IPR015955">
    <property type="entry name" value="Lactate_DH/Glyco_Ohase_4_C"/>
</dbReference>
<feature type="active site" description="Proton acceptor" evidence="7 8">
    <location>
        <position position="177"/>
    </location>
</feature>
<organism evidence="13 14">
    <name type="scientific">Longibaculum muris</name>
    <dbReference type="NCBI Taxonomy" id="1796628"/>
    <lineage>
        <taxon>Bacteria</taxon>
        <taxon>Bacillati</taxon>
        <taxon>Bacillota</taxon>
        <taxon>Erysipelotrichia</taxon>
        <taxon>Erysipelotrichales</taxon>
        <taxon>Coprobacillaceae</taxon>
        <taxon>Longibaculum</taxon>
    </lineage>
</organism>
<evidence type="ECO:0000259" key="12">
    <source>
        <dbReference type="Pfam" id="PF02866"/>
    </source>
</evidence>
<dbReference type="GeneID" id="98915832"/>
<feature type="binding site" evidence="7">
    <location>
        <begin position="81"/>
        <end position="82"/>
    </location>
    <ligand>
        <name>NAD(+)</name>
        <dbReference type="ChEBI" id="CHEBI:57540"/>
    </ligand>
</feature>
<dbReference type="HAMAP" id="MF_00488">
    <property type="entry name" value="Lactate_dehydrog"/>
    <property type="match status" value="1"/>
</dbReference>
<feature type="binding site" evidence="7">
    <location>
        <begin position="122"/>
        <end position="125"/>
    </location>
    <ligand>
        <name>substrate</name>
    </ligand>
</feature>
<name>A0A4R3YXK3_9FIRM</name>
<feature type="binding site" evidence="7">
    <location>
        <begin position="120"/>
        <end position="122"/>
    </location>
    <ligand>
        <name>NAD(+)</name>
        <dbReference type="ChEBI" id="CHEBI:57540"/>
    </ligand>
</feature>
<gene>
    <name evidence="7" type="primary">ldh</name>
    <name evidence="13" type="ORF">EDD60_11495</name>
</gene>
<protein>
    <recommendedName>
        <fullName evidence="3 7">L-lactate dehydrogenase</fullName>
        <shortName evidence="7">L-LDH</shortName>
        <ecNumber evidence="3 7">1.1.1.27</ecNumber>
    </recommendedName>
</protein>
<keyword evidence="5 7" id="KW-0520">NAD</keyword>
<feature type="binding site" evidence="7 9">
    <location>
        <position position="36"/>
    </location>
    <ligand>
        <name>NAD(+)</name>
        <dbReference type="ChEBI" id="CHEBI:57540"/>
    </ligand>
</feature>
<keyword evidence="7" id="KW-0963">Cytoplasm</keyword>
<dbReference type="GO" id="GO:0006089">
    <property type="term" value="P:lactate metabolic process"/>
    <property type="evidence" value="ECO:0007669"/>
    <property type="project" value="TreeGrafter"/>
</dbReference>
<feature type="binding site" evidence="7">
    <location>
        <begin position="150"/>
        <end position="153"/>
    </location>
    <ligand>
        <name>substrate</name>
    </ligand>
</feature>
<dbReference type="InterPro" id="IPR018177">
    <property type="entry name" value="L-lactate_DH_AS"/>
</dbReference>
<accession>A0A4R3YXK3</accession>
<dbReference type="RefSeq" id="WP_066447074.1">
    <property type="nucleotide sequence ID" value="NZ_JANKBF010000004.1"/>
</dbReference>
<feature type="transmembrane region" description="Helical" evidence="10">
    <location>
        <begin position="7"/>
        <end position="24"/>
    </location>
</feature>
<feature type="binding site" evidence="7">
    <location>
        <position position="90"/>
    </location>
    <ligand>
        <name>substrate</name>
    </ligand>
</feature>
<evidence type="ECO:0000256" key="4">
    <source>
        <dbReference type="ARBA" id="ARBA00023002"/>
    </source>
</evidence>
<dbReference type="EMBL" id="SMCQ01000014">
    <property type="protein sequence ID" value="TCV97927.1"/>
    <property type="molecule type" value="Genomic_DNA"/>
</dbReference>
<dbReference type="Gene3D" id="3.40.50.720">
    <property type="entry name" value="NAD(P)-binding Rossmann-like Domain"/>
    <property type="match status" value="1"/>
</dbReference>
<dbReference type="PIRSF" id="PIRSF000102">
    <property type="entry name" value="Lac_mal_DH"/>
    <property type="match status" value="1"/>
</dbReference>
<feature type="modified residue" description="Phosphotyrosine" evidence="7">
    <location>
        <position position="221"/>
    </location>
</feature>
<evidence type="ECO:0000256" key="10">
    <source>
        <dbReference type="SAM" id="Phobius"/>
    </source>
</evidence>
<reference evidence="13 14" key="1">
    <citation type="submission" date="2019-03" db="EMBL/GenBank/DDBJ databases">
        <title>Genomic Encyclopedia of Type Strains, Phase IV (KMG-IV): sequencing the most valuable type-strain genomes for metagenomic binning, comparative biology and taxonomic classification.</title>
        <authorList>
            <person name="Goeker M."/>
        </authorList>
    </citation>
    <scope>NUCLEOTIDE SEQUENCE [LARGE SCALE GENOMIC DNA]</scope>
    <source>
        <strain evidence="13 14">DSM 29487</strain>
    </source>
</reference>
<evidence type="ECO:0000313" key="13">
    <source>
        <dbReference type="EMBL" id="TCV97927.1"/>
    </source>
</evidence>
<dbReference type="AlphaFoldDB" id="A0A4R3YXK3"/>
<dbReference type="UniPathway" id="UPA00554">
    <property type="reaction ID" value="UER00611"/>
</dbReference>
<comment type="pathway">
    <text evidence="1 7">Fermentation; pyruvate fermentation to lactate; (S)-lactate from pyruvate: step 1/1.</text>
</comment>
<proteinExistence type="inferred from homology"/>
<dbReference type="InterPro" id="IPR011304">
    <property type="entry name" value="L-lactate_DH"/>
</dbReference>
<comment type="subcellular location">
    <subcellularLocation>
        <location evidence="7">Cytoplasm</location>
    </subcellularLocation>
</comment>
<feature type="domain" description="Lactate/malate dehydrogenase C-terminal" evidence="12">
    <location>
        <begin position="147"/>
        <end position="314"/>
    </location>
</feature>
<dbReference type="PROSITE" id="PS00064">
    <property type="entry name" value="L_LDH"/>
    <property type="match status" value="1"/>
</dbReference>
<evidence type="ECO:0000256" key="3">
    <source>
        <dbReference type="ARBA" id="ARBA00012967"/>
    </source>
</evidence>
<evidence type="ECO:0000256" key="1">
    <source>
        <dbReference type="ARBA" id="ARBA00004843"/>
    </source>
</evidence>
<keyword evidence="14" id="KW-1185">Reference proteome</keyword>
<evidence type="ECO:0000256" key="2">
    <source>
        <dbReference type="ARBA" id="ARBA00006054"/>
    </source>
</evidence>
<dbReference type="Pfam" id="PF02866">
    <property type="entry name" value="Ldh_1_C"/>
    <property type="match status" value="1"/>
</dbReference>
<evidence type="ECO:0000256" key="5">
    <source>
        <dbReference type="ARBA" id="ARBA00023027"/>
    </source>
</evidence>
<dbReference type="InterPro" id="IPR001236">
    <property type="entry name" value="Lactate/malate_DH_N"/>
</dbReference>
<evidence type="ECO:0000256" key="7">
    <source>
        <dbReference type="HAMAP-Rule" id="MF_00488"/>
    </source>
</evidence>
<keyword evidence="7" id="KW-0597">Phosphoprotein</keyword>
<dbReference type="GO" id="GO:0004459">
    <property type="term" value="F:L-lactate dehydrogenase (NAD+) activity"/>
    <property type="evidence" value="ECO:0007669"/>
    <property type="project" value="UniProtKB-UniRule"/>
</dbReference>
<sequence>MKDNRKVVLIGTGMVGMSMAYSLMNTGGIDELVLIDIDEEKAKGEAMDLNHGLPYSMNKMVIKAGNYNECRDADIVVICAGANQKEGQTRLELTKVNTRIIKDISLKIKYSGFQGIVIVASNPVDILSYVVYKVMGIDKSKVIGTGTLLDTARMRYLLSEYLDVSSDDIEAYILGEHGDSSFISWMNTYVGCKTLIEYVEERNLDMNDLNEIYDDVKNAAYEIIERKKATYYGIGISLNKLILSIFNDTHKILCVSAYLEHEYKHGDIFIGVPCIICKEGIKEVVQLPLNGVDQAKFDDSYEILREIKREVKKELGLNS</sequence>
<feature type="binding site" evidence="7">
    <location>
        <position position="67"/>
    </location>
    <ligand>
        <name>NAD(+)</name>
        <dbReference type="ChEBI" id="CHEBI:57540"/>
    </ligand>
</feature>
<dbReference type="InterPro" id="IPR022383">
    <property type="entry name" value="Lactate/malate_DH_C"/>
</dbReference>
<dbReference type="SUPFAM" id="SSF51735">
    <property type="entry name" value="NAD(P)-binding Rossmann-fold domains"/>
    <property type="match status" value="1"/>
</dbReference>
<dbReference type="Pfam" id="PF00056">
    <property type="entry name" value="Ldh_1_N"/>
    <property type="match status" value="1"/>
</dbReference>
<evidence type="ECO:0000256" key="6">
    <source>
        <dbReference type="ARBA" id="ARBA00049258"/>
    </source>
</evidence>
<comment type="catalytic activity">
    <reaction evidence="6 7">
        <text>(S)-lactate + NAD(+) = pyruvate + NADH + H(+)</text>
        <dbReference type="Rhea" id="RHEA:23444"/>
        <dbReference type="ChEBI" id="CHEBI:15361"/>
        <dbReference type="ChEBI" id="CHEBI:15378"/>
        <dbReference type="ChEBI" id="CHEBI:16651"/>
        <dbReference type="ChEBI" id="CHEBI:57540"/>
        <dbReference type="ChEBI" id="CHEBI:57945"/>
        <dbReference type="EC" id="1.1.1.27"/>
    </reaction>
</comment>
<comment type="caution">
    <text evidence="13">The sequence shown here is derived from an EMBL/GenBank/DDBJ whole genome shotgun (WGS) entry which is preliminary data.</text>
</comment>
<dbReference type="GO" id="GO:0005737">
    <property type="term" value="C:cytoplasm"/>
    <property type="evidence" value="ECO:0007669"/>
    <property type="project" value="UniProtKB-SubCell"/>
</dbReference>
<feature type="binding site" evidence="7">
    <location>
        <position position="15"/>
    </location>
    <ligand>
        <name>NAD(+)</name>
        <dbReference type="ChEBI" id="CHEBI:57540"/>
    </ligand>
</feature>
<keyword evidence="10" id="KW-0812">Transmembrane</keyword>